<evidence type="ECO:0000259" key="8">
    <source>
        <dbReference type="Pfam" id="PF00370"/>
    </source>
</evidence>
<dbReference type="SUPFAM" id="SSF53067">
    <property type="entry name" value="Actin-like ATPase domain"/>
    <property type="match status" value="2"/>
</dbReference>
<dbReference type="InterPro" id="IPR018485">
    <property type="entry name" value="FGGY_C"/>
</dbReference>
<evidence type="ECO:0000256" key="4">
    <source>
        <dbReference type="ARBA" id="ARBA00022777"/>
    </source>
</evidence>
<keyword evidence="3" id="KW-0547">Nucleotide-binding</keyword>
<dbReference type="Pfam" id="PF00370">
    <property type="entry name" value="FGGY_N"/>
    <property type="match status" value="1"/>
</dbReference>
<evidence type="ECO:0000259" key="9">
    <source>
        <dbReference type="Pfam" id="PF02782"/>
    </source>
</evidence>
<evidence type="ECO:0000256" key="3">
    <source>
        <dbReference type="ARBA" id="ARBA00022741"/>
    </source>
</evidence>
<evidence type="ECO:0000313" key="10">
    <source>
        <dbReference type="EMBL" id="MEV8465643.1"/>
    </source>
</evidence>
<evidence type="ECO:0000313" key="11">
    <source>
        <dbReference type="Proteomes" id="UP001553161"/>
    </source>
</evidence>
<dbReference type="PROSITE" id="PS00445">
    <property type="entry name" value="FGGY_KINASES_2"/>
    <property type="match status" value="1"/>
</dbReference>
<dbReference type="Proteomes" id="UP001553161">
    <property type="component" value="Unassembled WGS sequence"/>
</dbReference>
<dbReference type="InterPro" id="IPR018483">
    <property type="entry name" value="Carb_kinase_FGGY_CS"/>
</dbReference>
<keyword evidence="5" id="KW-0067">ATP-binding</keyword>
<proteinExistence type="inferred from homology"/>
<dbReference type="PANTHER" id="PTHR10196">
    <property type="entry name" value="SUGAR KINASE"/>
    <property type="match status" value="1"/>
</dbReference>
<sequence length="473" mass="50385">MTVLAIDQSTTSTTAFLFRPDGTSEKVFSRDHRQLYPRSGWVEHDAGEIVDNIRAALQAGKAAGATVFGLGNQGESCLAWDAETKLPLGPIIVWQDTRTADRCAALKAAGHAALVRERAGLQLSPYFSATKLAWCLAHLPEARRLRDVGRLRLGTSDAYFRDVLTGRFETDVATASRTSLMNLHSGTWDVKLCALFGVPESSLPAITDCNGELGQAEGLACQSAIVDQQAALFGHGVDQAGDTKITFGTGAFALTLLGDTPPASTTAALPTVAWREAGQPMQYALDGGIFTASSALNWVRDLGLFHDFSDLADLEGPPMLARGLVFVPSLSGLGCPHWDEAAKGGWLGLTLDTRPHDMVRAVFEGVALRMAEILQEFERHGPIASPIGVDGGMARNRGFCQFLADVTRKSLRLSEVPERTALGVARLAARASGGDVLVAAPETILTPQADHSGLLAQFIAARKLVQSWGSGRV</sequence>
<dbReference type="RefSeq" id="WP_366191246.1">
    <property type="nucleotide sequence ID" value="NZ_JBFBVU010000002.1"/>
</dbReference>
<gene>
    <name evidence="10" type="ORF">AB0T83_02460</name>
</gene>
<feature type="domain" description="Carbohydrate kinase FGGY C-terminal" evidence="9">
    <location>
        <begin position="244"/>
        <end position="431"/>
    </location>
</feature>
<evidence type="ECO:0000256" key="1">
    <source>
        <dbReference type="ARBA" id="ARBA00009156"/>
    </source>
</evidence>
<comment type="similarity">
    <text evidence="1 7">Belongs to the FGGY kinase family.</text>
</comment>
<dbReference type="InterPro" id="IPR043129">
    <property type="entry name" value="ATPase_NBD"/>
</dbReference>
<dbReference type="PIRSF" id="PIRSF000538">
    <property type="entry name" value="GlpK"/>
    <property type="match status" value="1"/>
</dbReference>
<keyword evidence="11" id="KW-1185">Reference proteome</keyword>
<dbReference type="EMBL" id="JBFBVU010000002">
    <property type="protein sequence ID" value="MEV8465643.1"/>
    <property type="molecule type" value="Genomic_DNA"/>
</dbReference>
<dbReference type="InterPro" id="IPR018484">
    <property type="entry name" value="FGGY_N"/>
</dbReference>
<evidence type="ECO:0000256" key="5">
    <source>
        <dbReference type="ARBA" id="ARBA00022840"/>
    </source>
</evidence>
<keyword evidence="4 7" id="KW-0418">Kinase</keyword>
<protein>
    <recommendedName>
        <fullName evidence="6">ATP:glycerol 3-phosphotransferase</fullName>
    </recommendedName>
</protein>
<accession>A0ABV3L5J2</accession>
<evidence type="ECO:0000256" key="2">
    <source>
        <dbReference type="ARBA" id="ARBA00022679"/>
    </source>
</evidence>
<comment type="caution">
    <text evidence="10">The sequence shown here is derived from an EMBL/GenBank/DDBJ whole genome shotgun (WGS) entry which is preliminary data.</text>
</comment>
<organism evidence="10 11">
    <name type="scientific">Meridianimarinicoccus marinus</name>
    <dbReference type="NCBI Taxonomy" id="3231483"/>
    <lineage>
        <taxon>Bacteria</taxon>
        <taxon>Pseudomonadati</taxon>
        <taxon>Pseudomonadota</taxon>
        <taxon>Alphaproteobacteria</taxon>
        <taxon>Rhodobacterales</taxon>
        <taxon>Paracoccaceae</taxon>
        <taxon>Meridianimarinicoccus</taxon>
    </lineage>
</organism>
<reference evidence="10 11" key="1">
    <citation type="submission" date="2024-07" db="EMBL/GenBank/DDBJ databases">
        <authorList>
            <person name="Kang M."/>
        </authorList>
    </citation>
    <scope>NUCLEOTIDE SEQUENCE [LARGE SCALE GENOMIC DNA]</scope>
    <source>
        <strain evidence="10 11">DFM31</strain>
    </source>
</reference>
<dbReference type="Pfam" id="PF02782">
    <property type="entry name" value="FGGY_C"/>
    <property type="match status" value="1"/>
</dbReference>
<dbReference type="Gene3D" id="3.30.420.40">
    <property type="match status" value="2"/>
</dbReference>
<dbReference type="InterPro" id="IPR000577">
    <property type="entry name" value="Carb_kinase_FGGY"/>
</dbReference>
<name>A0ABV3L5J2_9RHOB</name>
<dbReference type="GO" id="GO:0016301">
    <property type="term" value="F:kinase activity"/>
    <property type="evidence" value="ECO:0007669"/>
    <property type="project" value="UniProtKB-KW"/>
</dbReference>
<evidence type="ECO:0000256" key="6">
    <source>
        <dbReference type="ARBA" id="ARBA00043149"/>
    </source>
</evidence>
<feature type="domain" description="Carbohydrate kinase FGGY N-terminal" evidence="8">
    <location>
        <begin position="3"/>
        <end position="223"/>
    </location>
</feature>
<evidence type="ECO:0000256" key="7">
    <source>
        <dbReference type="RuleBase" id="RU003733"/>
    </source>
</evidence>
<keyword evidence="2 7" id="KW-0808">Transferase</keyword>
<dbReference type="PANTHER" id="PTHR10196:SF69">
    <property type="entry name" value="GLYCEROL KINASE"/>
    <property type="match status" value="1"/>
</dbReference>